<dbReference type="EMBL" id="ML220120">
    <property type="protein sequence ID" value="TGZ81176.1"/>
    <property type="molecule type" value="Genomic_DNA"/>
</dbReference>
<dbReference type="SUPFAM" id="SSF52821">
    <property type="entry name" value="Rhodanese/Cell cycle control phosphatase"/>
    <property type="match status" value="1"/>
</dbReference>
<feature type="domain" description="Rhodanese" evidence="1">
    <location>
        <begin position="38"/>
        <end position="138"/>
    </location>
</feature>
<dbReference type="OrthoDB" id="8300214at2759"/>
<dbReference type="AlphaFoldDB" id="A0A4S2MX80"/>
<dbReference type="Proteomes" id="UP000298138">
    <property type="component" value="Unassembled WGS sequence"/>
</dbReference>
<sequence length="152" mass="16435">MSASEAPWHSSFPAPVSTTVYLPRTEVHKLLLSHSHTAGKDYVLVDLRRNDHVGGTIRGSINLPAQSLYPTLPVLYTLFKSAGVKQVIFYCGSSGGRGSRAASWFQDYLNAEGEKEMKSVALEGGIKGWVGSGEEYVKEILGYDAAAWAPSS</sequence>
<evidence type="ECO:0000313" key="3">
    <source>
        <dbReference type="Proteomes" id="UP000298138"/>
    </source>
</evidence>
<dbReference type="GO" id="GO:0005634">
    <property type="term" value="C:nucleus"/>
    <property type="evidence" value="ECO:0007669"/>
    <property type="project" value="TreeGrafter"/>
</dbReference>
<organism evidence="2 3">
    <name type="scientific">Ascodesmis nigricans</name>
    <dbReference type="NCBI Taxonomy" id="341454"/>
    <lineage>
        <taxon>Eukaryota</taxon>
        <taxon>Fungi</taxon>
        <taxon>Dikarya</taxon>
        <taxon>Ascomycota</taxon>
        <taxon>Pezizomycotina</taxon>
        <taxon>Pezizomycetes</taxon>
        <taxon>Pezizales</taxon>
        <taxon>Ascodesmidaceae</taxon>
        <taxon>Ascodesmis</taxon>
    </lineage>
</organism>
<keyword evidence="3" id="KW-1185">Reference proteome</keyword>
<evidence type="ECO:0000313" key="2">
    <source>
        <dbReference type="EMBL" id="TGZ81176.1"/>
    </source>
</evidence>
<dbReference type="SMART" id="SM00450">
    <property type="entry name" value="RHOD"/>
    <property type="match status" value="1"/>
</dbReference>
<gene>
    <name evidence="2" type="ORF">EX30DRAFT_363900</name>
</gene>
<dbReference type="GO" id="GO:0005737">
    <property type="term" value="C:cytoplasm"/>
    <property type="evidence" value="ECO:0007669"/>
    <property type="project" value="TreeGrafter"/>
</dbReference>
<dbReference type="PANTHER" id="PTHR10828:SF50">
    <property type="entry name" value="REDUCTASE (ARC2), PUTATIVE (AFU_ORTHOLOGUE AFUA_6G13400)-RELATED"/>
    <property type="match status" value="1"/>
</dbReference>
<evidence type="ECO:0000259" key="1">
    <source>
        <dbReference type="PROSITE" id="PS50206"/>
    </source>
</evidence>
<proteinExistence type="predicted"/>
<dbReference type="InterPro" id="IPR001763">
    <property type="entry name" value="Rhodanese-like_dom"/>
</dbReference>
<dbReference type="Pfam" id="PF00581">
    <property type="entry name" value="Rhodanese"/>
    <property type="match status" value="1"/>
</dbReference>
<accession>A0A4S2MX80</accession>
<dbReference type="GO" id="GO:0004725">
    <property type="term" value="F:protein tyrosine phosphatase activity"/>
    <property type="evidence" value="ECO:0007669"/>
    <property type="project" value="TreeGrafter"/>
</dbReference>
<dbReference type="PANTHER" id="PTHR10828">
    <property type="entry name" value="M-PHASE INDUCER PHOSPHATASE DUAL SPECIFICITY PHOSPHATASE CDC25"/>
    <property type="match status" value="1"/>
</dbReference>
<reference evidence="2 3" key="1">
    <citation type="submission" date="2019-04" db="EMBL/GenBank/DDBJ databases">
        <title>Comparative genomics and transcriptomics to analyze fruiting body development in filamentous ascomycetes.</title>
        <authorList>
            <consortium name="DOE Joint Genome Institute"/>
            <person name="Lutkenhaus R."/>
            <person name="Traeger S."/>
            <person name="Breuer J."/>
            <person name="Kuo A."/>
            <person name="Lipzen A."/>
            <person name="Pangilinan J."/>
            <person name="Dilworth D."/>
            <person name="Sandor L."/>
            <person name="Poggeler S."/>
            <person name="Barry K."/>
            <person name="Grigoriev I.V."/>
            <person name="Nowrousian M."/>
        </authorList>
    </citation>
    <scope>NUCLEOTIDE SEQUENCE [LARGE SCALE GENOMIC DNA]</scope>
    <source>
        <strain evidence="2 3">CBS 389.68</strain>
    </source>
</reference>
<dbReference type="CDD" id="cd01443">
    <property type="entry name" value="Cdc25_Acr2p"/>
    <property type="match status" value="1"/>
</dbReference>
<dbReference type="Gene3D" id="3.40.250.10">
    <property type="entry name" value="Rhodanese-like domain"/>
    <property type="match status" value="1"/>
</dbReference>
<dbReference type="STRING" id="341454.A0A4S2MX80"/>
<dbReference type="FunCoup" id="A0A4S2MX80">
    <property type="interactions" value="51"/>
</dbReference>
<name>A0A4S2MX80_9PEZI</name>
<dbReference type="PROSITE" id="PS50206">
    <property type="entry name" value="RHODANESE_3"/>
    <property type="match status" value="1"/>
</dbReference>
<dbReference type="InParanoid" id="A0A4S2MX80"/>
<protein>
    <submittedName>
        <fullName evidence="2">Rhodanese-like protein</fullName>
    </submittedName>
</protein>
<dbReference type="InterPro" id="IPR036873">
    <property type="entry name" value="Rhodanese-like_dom_sf"/>
</dbReference>